<reference evidence="3" key="1">
    <citation type="submission" date="2022-11" db="UniProtKB">
        <authorList>
            <consortium name="WormBaseParasite"/>
        </authorList>
    </citation>
    <scope>IDENTIFICATION</scope>
</reference>
<evidence type="ECO:0000313" key="2">
    <source>
        <dbReference type="Proteomes" id="UP000887565"/>
    </source>
</evidence>
<keyword evidence="1" id="KW-0472">Membrane</keyword>
<feature type="transmembrane region" description="Helical" evidence="1">
    <location>
        <begin position="365"/>
        <end position="389"/>
    </location>
</feature>
<feature type="transmembrane region" description="Helical" evidence="1">
    <location>
        <begin position="395"/>
        <end position="419"/>
    </location>
</feature>
<keyword evidence="2" id="KW-1185">Reference proteome</keyword>
<organism evidence="2 3">
    <name type="scientific">Romanomermis culicivorax</name>
    <name type="common">Nematode worm</name>
    <dbReference type="NCBI Taxonomy" id="13658"/>
    <lineage>
        <taxon>Eukaryota</taxon>
        <taxon>Metazoa</taxon>
        <taxon>Ecdysozoa</taxon>
        <taxon>Nematoda</taxon>
        <taxon>Enoplea</taxon>
        <taxon>Dorylaimia</taxon>
        <taxon>Mermithida</taxon>
        <taxon>Mermithoidea</taxon>
        <taxon>Mermithidae</taxon>
        <taxon>Romanomermis</taxon>
    </lineage>
</organism>
<name>A0A915IGC2_ROMCU</name>
<sequence>MCVNVDADRRALRTTTHMRIIEQSMTNNSTIFLTNDISISVINDSLRIIFYFQTLLLLVVALYCLAANSVFVWFLRILKVLPTNLKQFMLILTCAVICQSVYIVGHTIYNLFYGMGMTVDDQGRDILIRSGWACPLVQCINITCIATIVTAAFAIGYELAYASYLDKKSLSEQEDDHIRGAPVACNAAWSYVHPVLISGGTSAVSRELSNAGDLFMGSKPGHFCCVPVTMATPTSTLVSGAVAQEQPRKLFNTYYTLQLNSGEEWSKPHFSTYVASGLVWSTNSFPCIAMFLYPVDEMSHQYCYFTLIIEPRFSIPISIFMVVVELATISLFVYTYRIHSRFTFVKTTLGDRFKAQQSLDLSKSFLVWCSLQSCTYVISVLLRMVSGFFQDDISLFLTVSLITFNFQFYALFNVFNPYLQIKKNKMMRRRILQRFSVENQDGKFFKAGMARFLLTWSKYTKKVNDHLCVNPKHNSALEFYVSSNGPNSKSVQVFSSKEEEEGPVDYRVDPNQMKEMMEKFWTVKPRSKK</sequence>
<dbReference type="Proteomes" id="UP000887565">
    <property type="component" value="Unplaced"/>
</dbReference>
<evidence type="ECO:0000313" key="3">
    <source>
        <dbReference type="WBParaSite" id="nRc.2.0.1.t12316-RA"/>
    </source>
</evidence>
<feature type="transmembrane region" description="Helical" evidence="1">
    <location>
        <begin position="48"/>
        <end position="75"/>
    </location>
</feature>
<keyword evidence="1" id="KW-0812">Transmembrane</keyword>
<dbReference type="AlphaFoldDB" id="A0A915IGC2"/>
<accession>A0A915IGC2</accession>
<protein>
    <submittedName>
        <fullName evidence="3">Uncharacterized protein</fullName>
    </submittedName>
</protein>
<feature type="transmembrane region" description="Helical" evidence="1">
    <location>
        <begin position="313"/>
        <end position="336"/>
    </location>
</feature>
<keyword evidence="1" id="KW-1133">Transmembrane helix</keyword>
<evidence type="ECO:0000256" key="1">
    <source>
        <dbReference type="SAM" id="Phobius"/>
    </source>
</evidence>
<feature type="transmembrane region" description="Helical" evidence="1">
    <location>
        <begin position="87"/>
        <end position="109"/>
    </location>
</feature>
<dbReference type="WBParaSite" id="nRc.2.0.1.t12316-RA">
    <property type="protein sequence ID" value="nRc.2.0.1.t12316-RA"/>
    <property type="gene ID" value="nRc.2.0.1.g12316"/>
</dbReference>
<proteinExistence type="predicted"/>
<feature type="transmembrane region" description="Helical" evidence="1">
    <location>
        <begin position="140"/>
        <end position="160"/>
    </location>
</feature>